<keyword evidence="2" id="KW-0969">Cilium</keyword>
<dbReference type="PANTHER" id="PTHR42792:SF2">
    <property type="entry name" value="FLAGELLIN"/>
    <property type="match status" value="1"/>
</dbReference>
<dbReference type="EMBL" id="CP001661">
    <property type="protein sequence ID" value="ACT19847.1"/>
    <property type="molecule type" value="Genomic_DNA"/>
</dbReference>
<feature type="domain" description="Flagellin N-terminal" evidence="1">
    <location>
        <begin position="15"/>
        <end position="143"/>
    </location>
</feature>
<dbReference type="GO" id="GO:0009288">
    <property type="term" value="C:bacterial-type flagellum"/>
    <property type="evidence" value="ECO:0007669"/>
    <property type="project" value="InterPro"/>
</dbReference>
<reference evidence="2" key="1">
    <citation type="submission" date="2009-07" db="EMBL/GenBank/DDBJ databases">
        <title>Complete sequence of Geobacter sp. M21.</title>
        <authorList>
            <consortium name="US DOE Joint Genome Institute"/>
            <person name="Lucas S."/>
            <person name="Copeland A."/>
            <person name="Lapidus A."/>
            <person name="Glavina del Rio T."/>
            <person name="Dalin E."/>
            <person name="Tice H."/>
            <person name="Bruce D."/>
            <person name="Goodwin L."/>
            <person name="Pitluck S."/>
            <person name="Saunders E."/>
            <person name="Brettin T."/>
            <person name="Detter J.C."/>
            <person name="Han C."/>
            <person name="Larimer F."/>
            <person name="Land M."/>
            <person name="Hauser L."/>
            <person name="Kyrpides N."/>
            <person name="Ovchinnikova G."/>
            <person name="Lovley D."/>
        </authorList>
    </citation>
    <scope>NUCLEOTIDE SEQUENCE [LARGE SCALE GENOMIC DNA]</scope>
    <source>
        <strain evidence="2">M21</strain>
    </source>
</reference>
<dbReference type="InterPro" id="IPR001492">
    <property type="entry name" value="Flagellin"/>
</dbReference>
<dbReference type="PANTHER" id="PTHR42792">
    <property type="entry name" value="FLAGELLIN"/>
    <property type="match status" value="1"/>
</dbReference>
<dbReference type="GO" id="GO:0005198">
    <property type="term" value="F:structural molecule activity"/>
    <property type="evidence" value="ECO:0007669"/>
    <property type="project" value="InterPro"/>
</dbReference>
<accession>C6E7I7</accession>
<dbReference type="InterPro" id="IPR001029">
    <property type="entry name" value="Flagellin_N"/>
</dbReference>
<evidence type="ECO:0000259" key="1">
    <source>
        <dbReference type="Pfam" id="PF00669"/>
    </source>
</evidence>
<protein>
    <submittedName>
        <fullName evidence="2">Flagellin domain protein</fullName>
    </submittedName>
</protein>
<keyword evidence="2" id="KW-0282">Flagellum</keyword>
<organism evidence="2">
    <name type="scientific">Geobacter sp. (strain M21)</name>
    <dbReference type="NCBI Taxonomy" id="443144"/>
    <lineage>
        <taxon>Bacteria</taxon>
        <taxon>Pseudomonadati</taxon>
        <taxon>Thermodesulfobacteriota</taxon>
        <taxon>Desulfuromonadia</taxon>
        <taxon>Geobacterales</taxon>
        <taxon>Geobacteraceae</taxon>
        <taxon>Geobacter</taxon>
    </lineage>
</organism>
<dbReference type="Pfam" id="PF00669">
    <property type="entry name" value="Flagellin_N"/>
    <property type="match status" value="1"/>
</dbReference>
<gene>
    <name evidence="2" type="ordered locus">GM21_3830</name>
</gene>
<evidence type="ECO:0000313" key="2">
    <source>
        <dbReference type="EMBL" id="ACT19847.1"/>
    </source>
</evidence>
<dbReference type="STRING" id="443144.GM21_3830"/>
<dbReference type="eggNOG" id="COG1344">
    <property type="taxonomic scope" value="Bacteria"/>
</dbReference>
<proteinExistence type="predicted"/>
<dbReference type="OrthoDB" id="9808068at2"/>
<sequence length="272" mass="28669">MATGEISLTAGMRTNLLNLQNTSDLLNRTQQRLSSGKKVNSALDNPTNYFAAQNASQRASDLSDRKDGMSEGVQTVSAANAGITAITGLINAAKGIAQSALSTSDTLTRSKLATQYDTIRSQIDNISSDSGYRGLNLLSTTNTLTVNFNENASSSLNVVGFLATSSGLSMGPASGAWENASNITTDTAKMDTAISTLRSNTQTLAANLNIITTRQNFTDEMINTLQTGADNLTLADMNNEGANMLMLQTRQSLGTTSLSMSSQAAQAVLRLF</sequence>
<dbReference type="KEGG" id="gem:GM21_3830"/>
<dbReference type="SUPFAM" id="SSF64518">
    <property type="entry name" value="Phase 1 flagellin"/>
    <property type="match status" value="1"/>
</dbReference>
<keyword evidence="2" id="KW-0966">Cell projection</keyword>
<dbReference type="AlphaFoldDB" id="C6E7I7"/>
<name>C6E7I7_GEOSM</name>
<dbReference type="HOGENOM" id="CLU_013955_0_0_7"/>
<dbReference type="Gene3D" id="1.20.1330.10">
    <property type="entry name" value="f41 fragment of flagellin, N-terminal domain"/>
    <property type="match status" value="1"/>
</dbReference>